<dbReference type="OrthoDB" id="16547at2759"/>
<dbReference type="EMBL" id="BSXT01001503">
    <property type="protein sequence ID" value="GMF42959.1"/>
    <property type="molecule type" value="Genomic_DNA"/>
</dbReference>
<dbReference type="SUPFAM" id="SSF109604">
    <property type="entry name" value="HD-domain/PDEase-like"/>
    <property type="match status" value="1"/>
</dbReference>
<evidence type="ECO:0000313" key="2">
    <source>
        <dbReference type="Proteomes" id="UP001165121"/>
    </source>
</evidence>
<dbReference type="Proteomes" id="UP001165121">
    <property type="component" value="Unassembled WGS sequence"/>
</dbReference>
<protein>
    <submittedName>
        <fullName evidence="1">Unnamed protein product</fullName>
    </submittedName>
</protein>
<organism evidence="1 2">
    <name type="scientific">Phytophthora fragariaefolia</name>
    <dbReference type="NCBI Taxonomy" id="1490495"/>
    <lineage>
        <taxon>Eukaryota</taxon>
        <taxon>Sar</taxon>
        <taxon>Stramenopiles</taxon>
        <taxon>Oomycota</taxon>
        <taxon>Peronosporomycetes</taxon>
        <taxon>Peronosporales</taxon>
        <taxon>Peronosporaceae</taxon>
        <taxon>Phytophthora</taxon>
    </lineage>
</organism>
<name>A0A9W7CW89_9STRA</name>
<gene>
    <name evidence="1" type="ORF">Pfra01_001429400</name>
</gene>
<reference evidence="1" key="1">
    <citation type="submission" date="2023-04" db="EMBL/GenBank/DDBJ databases">
        <title>Phytophthora fragariaefolia NBRC 109709.</title>
        <authorList>
            <person name="Ichikawa N."/>
            <person name="Sato H."/>
            <person name="Tonouchi N."/>
        </authorList>
    </citation>
    <scope>NUCLEOTIDE SEQUENCE</scope>
    <source>
        <strain evidence="1">NBRC 109709</strain>
    </source>
</reference>
<dbReference type="AlphaFoldDB" id="A0A9W7CW89"/>
<dbReference type="Gene3D" id="1.10.472.50">
    <property type="entry name" value="HD-domain/PDEase-like"/>
    <property type="match status" value="1"/>
</dbReference>
<evidence type="ECO:0000313" key="1">
    <source>
        <dbReference type="EMBL" id="GMF42959.1"/>
    </source>
</evidence>
<accession>A0A9W7CW89</accession>
<keyword evidence="2" id="KW-1185">Reference proteome</keyword>
<proteinExistence type="predicted"/>
<comment type="caution">
    <text evidence="1">The sequence shown here is derived from an EMBL/GenBank/DDBJ whole genome shotgun (WGS) entry which is preliminary data.</text>
</comment>
<sequence length="129" mass="13826">MLAFSFERSLGFGATKGNSRPTWRVDSKPNVIDAIRSQFPRTNKADKMATSRLVQRTAAFVEQQLKCNDASHDWRHIERVWTVARALAKEEVGVHVAALAMLVPLPNAFLGAAGAGGEPGDRGPGGAAA</sequence>